<accession>A0ABU7DS93</accession>
<proteinExistence type="predicted"/>
<organism evidence="1 2">
    <name type="scientific">Characodon lateralis</name>
    <dbReference type="NCBI Taxonomy" id="208331"/>
    <lineage>
        <taxon>Eukaryota</taxon>
        <taxon>Metazoa</taxon>
        <taxon>Chordata</taxon>
        <taxon>Craniata</taxon>
        <taxon>Vertebrata</taxon>
        <taxon>Euteleostomi</taxon>
        <taxon>Actinopterygii</taxon>
        <taxon>Neopterygii</taxon>
        <taxon>Teleostei</taxon>
        <taxon>Neoteleostei</taxon>
        <taxon>Acanthomorphata</taxon>
        <taxon>Ovalentaria</taxon>
        <taxon>Atherinomorphae</taxon>
        <taxon>Cyprinodontiformes</taxon>
        <taxon>Goodeidae</taxon>
        <taxon>Characodon</taxon>
    </lineage>
</organism>
<dbReference type="EMBL" id="JAHUTJ010034436">
    <property type="protein sequence ID" value="MED6277947.1"/>
    <property type="molecule type" value="Genomic_DNA"/>
</dbReference>
<comment type="caution">
    <text evidence="1">The sequence shown here is derived from an EMBL/GenBank/DDBJ whole genome shotgun (WGS) entry which is preliminary data.</text>
</comment>
<protein>
    <submittedName>
        <fullName evidence="1">Uncharacterized protein</fullName>
    </submittedName>
</protein>
<gene>
    <name evidence="1" type="ORF">CHARACLAT_018670</name>
</gene>
<keyword evidence="2" id="KW-1185">Reference proteome</keyword>
<evidence type="ECO:0000313" key="1">
    <source>
        <dbReference type="EMBL" id="MED6277947.1"/>
    </source>
</evidence>
<name>A0ABU7DS93_9TELE</name>
<sequence length="121" mass="13480">MSVKHAVSRGLDLGRSFLQIGLLKSGGRVAAKLRADRFRVGQSVRTVQPQAFLPSRYRYYRTSLTGLAAQLQSAGFRRRWTGGSPRNRAVFLAFGLGVGLIEQQLEEDRRSAATCQEIQVR</sequence>
<evidence type="ECO:0000313" key="2">
    <source>
        <dbReference type="Proteomes" id="UP001352852"/>
    </source>
</evidence>
<reference evidence="1 2" key="1">
    <citation type="submission" date="2021-06" db="EMBL/GenBank/DDBJ databases">
        <authorList>
            <person name="Palmer J.M."/>
        </authorList>
    </citation>
    <scope>NUCLEOTIDE SEQUENCE [LARGE SCALE GENOMIC DNA]</scope>
    <source>
        <strain evidence="1 2">CL_MEX2019</strain>
        <tissue evidence="1">Muscle</tissue>
    </source>
</reference>
<dbReference type="Proteomes" id="UP001352852">
    <property type="component" value="Unassembled WGS sequence"/>
</dbReference>